<evidence type="ECO:0000256" key="1">
    <source>
        <dbReference type="SAM" id="SignalP"/>
    </source>
</evidence>
<keyword evidence="1" id="KW-0732">Signal</keyword>
<evidence type="ECO:0000313" key="2">
    <source>
        <dbReference type="EMBL" id="KRR08381.1"/>
    </source>
</evidence>
<evidence type="ECO:0000313" key="3">
    <source>
        <dbReference type="Proteomes" id="UP000050863"/>
    </source>
</evidence>
<reference evidence="2 3" key="1">
    <citation type="submission" date="2014-03" db="EMBL/GenBank/DDBJ databases">
        <title>Bradyrhizobium valentinum sp. nov., isolated from effective nodules of Lupinus mariae-josephae, a lupine endemic of basic-lime soils in Eastern Spain.</title>
        <authorList>
            <person name="Duran D."/>
            <person name="Rey L."/>
            <person name="Navarro A."/>
            <person name="Busquets A."/>
            <person name="Imperial J."/>
            <person name="Ruiz-Argueso T."/>
        </authorList>
    </citation>
    <scope>NUCLEOTIDE SEQUENCE [LARGE SCALE GENOMIC DNA]</scope>
    <source>
        <strain evidence="2 3">PAC68</strain>
    </source>
</reference>
<feature type="signal peptide" evidence="1">
    <location>
        <begin position="1"/>
        <end position="25"/>
    </location>
</feature>
<gene>
    <name evidence="2" type="ORF">CQ12_20430</name>
</gene>
<proteinExistence type="predicted"/>
<accession>A0A0R3LSU5</accession>
<dbReference type="RefSeq" id="WP_057835859.1">
    <property type="nucleotide sequence ID" value="NZ_LLXZ01000087.1"/>
</dbReference>
<organism evidence="2 3">
    <name type="scientific">Bradyrhizobium jicamae</name>
    <dbReference type="NCBI Taxonomy" id="280332"/>
    <lineage>
        <taxon>Bacteria</taxon>
        <taxon>Pseudomonadati</taxon>
        <taxon>Pseudomonadota</taxon>
        <taxon>Alphaproteobacteria</taxon>
        <taxon>Hyphomicrobiales</taxon>
        <taxon>Nitrobacteraceae</taxon>
        <taxon>Bradyrhizobium</taxon>
    </lineage>
</organism>
<dbReference type="OrthoDB" id="8113882at2"/>
<dbReference type="Proteomes" id="UP000050863">
    <property type="component" value="Unassembled WGS sequence"/>
</dbReference>
<keyword evidence="3" id="KW-1185">Reference proteome</keyword>
<feature type="chain" id="PRO_5006443373" description="DUF3617 family protein" evidence="1">
    <location>
        <begin position="26"/>
        <end position="177"/>
    </location>
</feature>
<dbReference type="AlphaFoldDB" id="A0A0R3LSU5"/>
<protein>
    <recommendedName>
        <fullName evidence="4">DUF3617 family protein</fullName>
    </recommendedName>
</protein>
<sequence>MRRLLLVSCSVAGLLALLPASGAVAVELPMRKAGLWEMKVLSGGSVPEMTMQQCTDATTDKDMSTAMAPMAKEICSKQDIQKTATGYVTDSVCGISGITVKSRAEITGDFNSAYTVKTSSQSEGGLAGAARDSNSTIEAKWVGACKADQKPGDIIMPGGMKMNVKDMEKMKALIPKK</sequence>
<dbReference type="EMBL" id="LLXZ01000087">
    <property type="protein sequence ID" value="KRR08381.1"/>
    <property type="molecule type" value="Genomic_DNA"/>
</dbReference>
<dbReference type="InterPro" id="IPR022061">
    <property type="entry name" value="DUF3617"/>
</dbReference>
<evidence type="ECO:0008006" key="4">
    <source>
        <dbReference type="Google" id="ProtNLM"/>
    </source>
</evidence>
<name>A0A0R3LSU5_9BRAD</name>
<comment type="caution">
    <text evidence="2">The sequence shown here is derived from an EMBL/GenBank/DDBJ whole genome shotgun (WGS) entry which is preliminary data.</text>
</comment>
<dbReference type="Pfam" id="PF12276">
    <property type="entry name" value="DUF3617"/>
    <property type="match status" value="1"/>
</dbReference>